<keyword evidence="5" id="KW-1003">Cell membrane</keyword>
<dbReference type="EC" id="4.6.1.2" evidence="4 17"/>
<keyword evidence="11" id="KW-0472">Membrane</keyword>
<reference evidence="22" key="1">
    <citation type="journal article" date="2020" name="Nat. Ecol. Evol.">
        <title>Deeply conserved synteny resolves early events in vertebrate evolution.</title>
        <authorList>
            <person name="Simakov O."/>
            <person name="Marletaz F."/>
            <person name="Yue J.X."/>
            <person name="O'Connell B."/>
            <person name="Jenkins J."/>
            <person name="Brandt A."/>
            <person name="Calef R."/>
            <person name="Tung C.H."/>
            <person name="Huang T.K."/>
            <person name="Schmutz J."/>
            <person name="Satoh N."/>
            <person name="Yu J.K."/>
            <person name="Putnam N.H."/>
            <person name="Green R.E."/>
            <person name="Rokhsar D.S."/>
        </authorList>
    </citation>
    <scope>NUCLEOTIDE SEQUENCE [LARGE SCALE GENOMIC DNA]</scope>
    <source>
        <strain evidence="22">S238N-H82</strain>
    </source>
</reference>
<evidence type="ECO:0000256" key="18">
    <source>
        <dbReference type="SAM" id="Coils"/>
    </source>
</evidence>
<dbReference type="FunFam" id="3.30.70.1230:FF:000004">
    <property type="entry name" value="Guanylate cyclase"/>
    <property type="match status" value="1"/>
</dbReference>
<dbReference type="FunFam" id="1.10.510.10:FF:002984">
    <property type="match status" value="1"/>
</dbReference>
<evidence type="ECO:0000313" key="22">
    <source>
        <dbReference type="Proteomes" id="UP000001554"/>
    </source>
</evidence>
<keyword evidence="8" id="KW-0547">Nucleotide-binding</keyword>
<keyword evidence="18" id="KW-0175">Coiled coil</keyword>
<sequence>MAFCTMGVLVVVLVLLSAVETKKGDVVLGVLLEDDPRLPYSLSRAAPAIQLAVDVVNTRASLGSLRLVPRFVHHLRCETFSMQVGAMAMYYEHQKDQHHCSKDRNRPSVLLGPSCDFPAASIVRLASYWNIPSMTVAVPWALQNRREDAYKTSIRTSVSSGEVGRFALRFLDKFTWTRTFSVVSHGGGPGNHTCYFLVRGVYDEWRVRDKVHVQANVFEFNEIDFDLESEESLSHLDEKLGNMMAEARGKSRVIITCASAPYVWRLMKVAGQMGMTNGDYVFLILDMFDHAYLQRETWVGSEDNPQEQQDVLDAFRAAFVITVPRPNTTAFRDFSNKVREIGRKNFGFDSNETLANPFVESYFNDVLLYATALNRTPGYNYTNGTEMALRMRNLSFTGADGEEVVVKNGDRVFDFFVLDLNRSSESFVTALFYNGSSQNFTELEKIDWVSSEPMREPEDCVFTDNCPDPVVIPTTVIVLSVVIGVIVIASSTIIYFCKRKNDLAVALRAEQEKLVQWEDIQMDEGRHVEGGSVYRMQVAPAEAADLQRWHSRLTLGAVQVFATTGIYQGKRVVIKDADCEKAAITLTDDILLELKRMRDLAHDHVVRFVGVCFKSPRVFILTEYCPRGSLQDTLENEEIHLDIEFQCSLMHDIAKGMVYLHSSEVHYHGNLKSSNCVVDSRFVVKLTDFGLPTFRAPLNKPPQGESCYRKRLWTAPELLRGCNLTVHAIHRADVYSFGIIMQEIVERQGAFYMADDPNASTQDIVEKVQRGYENDGGLCRPDVPIIDDARYSKALQTLMQQCWEEDPNLRPEFGSIRTQMRQIDRGRNLMDTLLSRLEQYASNLEEMVQERTEELAVEKKKSDELLYQMLPQAVAEDLRQGRSVEAETYDRVTIYFSDIVGFTGLVESMKPVEVVDLLNDLYTLWDKIISRYNVYKVETIGDAYMLVSGLPKRNGNKHAREIASVSLALRQAVQDTMKIRNRPDQKLKIRIGLHSGPCAAGVVGLKMPRYCLFGDTVNIASRMESNGEAMKIHVSPETKRDLEYFTSFILQERGEIIVKGRELPMTTYWLLGELQAPETVV</sequence>
<dbReference type="Gene3D" id="6.10.250.780">
    <property type="match status" value="1"/>
</dbReference>
<keyword evidence="22" id="KW-1185">Reference proteome</keyword>
<evidence type="ECO:0000256" key="7">
    <source>
        <dbReference type="ARBA" id="ARBA00022729"/>
    </source>
</evidence>
<dbReference type="Pfam" id="PF07701">
    <property type="entry name" value="HNOBA"/>
    <property type="match status" value="1"/>
</dbReference>
<dbReference type="GeneID" id="118412279"/>
<dbReference type="KEGG" id="bfo:118412279"/>
<proteinExistence type="inferred from homology"/>
<dbReference type="PRINTS" id="PR00255">
    <property type="entry name" value="NATPEPTIDER"/>
</dbReference>
<dbReference type="SUPFAM" id="SSF56112">
    <property type="entry name" value="Protein kinase-like (PK-like)"/>
    <property type="match status" value="1"/>
</dbReference>
<evidence type="ECO:0000256" key="1">
    <source>
        <dbReference type="ARBA" id="ARBA00001436"/>
    </source>
</evidence>
<evidence type="ECO:0000256" key="11">
    <source>
        <dbReference type="ARBA" id="ARBA00023136"/>
    </source>
</evidence>
<comment type="similarity">
    <text evidence="16">Belongs to the adenylyl cyclase class-4/guanylyl cyclase family.</text>
</comment>
<dbReference type="InterPro" id="IPR011009">
    <property type="entry name" value="Kinase-like_dom_sf"/>
</dbReference>
<keyword evidence="7 19" id="KW-0732">Signal</keyword>
<dbReference type="Pfam" id="PF07714">
    <property type="entry name" value="PK_Tyr_Ser-Thr"/>
    <property type="match status" value="1"/>
</dbReference>
<dbReference type="InterPro" id="IPR050401">
    <property type="entry name" value="Cyclic_nucleotide_synthase"/>
</dbReference>
<dbReference type="GO" id="GO:0005524">
    <property type="term" value="F:ATP binding"/>
    <property type="evidence" value="ECO:0007669"/>
    <property type="project" value="InterPro"/>
</dbReference>
<feature type="signal peptide" evidence="19">
    <location>
        <begin position="1"/>
        <end position="21"/>
    </location>
</feature>
<keyword evidence="9" id="KW-1133">Transmembrane helix</keyword>
<dbReference type="OrthoDB" id="1890790at2759"/>
<dbReference type="GO" id="GO:0006182">
    <property type="term" value="P:cGMP biosynthetic process"/>
    <property type="evidence" value="ECO:0000318"/>
    <property type="project" value="GO_Central"/>
</dbReference>
<dbReference type="PANTHER" id="PTHR11920">
    <property type="entry name" value="GUANYLYL CYCLASE"/>
    <property type="match status" value="1"/>
</dbReference>
<dbReference type="PANTHER" id="PTHR11920:SF494">
    <property type="entry name" value="ATRIAL NATRIURETIC PEPTIDE RECEPTOR 2"/>
    <property type="match status" value="1"/>
</dbReference>
<dbReference type="InterPro" id="IPR011645">
    <property type="entry name" value="HNOB_dom_associated"/>
</dbReference>
<dbReference type="Pfam" id="PF01094">
    <property type="entry name" value="ANF_receptor"/>
    <property type="match status" value="1"/>
</dbReference>
<comment type="catalytic activity">
    <reaction evidence="1 17">
        <text>GTP = 3',5'-cyclic GMP + diphosphate</text>
        <dbReference type="Rhea" id="RHEA:13665"/>
        <dbReference type="ChEBI" id="CHEBI:33019"/>
        <dbReference type="ChEBI" id="CHEBI:37565"/>
        <dbReference type="ChEBI" id="CHEBI:57746"/>
        <dbReference type="EC" id="4.6.1.2"/>
    </reaction>
</comment>
<dbReference type="GO" id="GO:0005525">
    <property type="term" value="F:GTP binding"/>
    <property type="evidence" value="ECO:0007669"/>
    <property type="project" value="UniProtKB-KW"/>
</dbReference>
<dbReference type="GO" id="GO:0016941">
    <property type="term" value="F:natriuretic peptide receptor activity"/>
    <property type="evidence" value="ECO:0000318"/>
    <property type="project" value="GO_Central"/>
</dbReference>
<evidence type="ECO:0000256" key="4">
    <source>
        <dbReference type="ARBA" id="ARBA00012202"/>
    </source>
</evidence>
<dbReference type="InterPro" id="IPR029787">
    <property type="entry name" value="Nucleotide_cyclase"/>
</dbReference>
<reference evidence="23" key="2">
    <citation type="submission" date="2025-08" db="UniProtKB">
        <authorList>
            <consortium name="RefSeq"/>
        </authorList>
    </citation>
    <scope>IDENTIFICATION</scope>
    <source>
        <strain evidence="23">S238N-H82</strain>
        <tissue evidence="23">Testes</tissue>
    </source>
</reference>
<keyword evidence="15 17" id="KW-0141">cGMP biosynthesis</keyword>
<dbReference type="Gene3D" id="1.10.510.10">
    <property type="entry name" value="Transferase(Phosphotransferase) domain 1"/>
    <property type="match status" value="1"/>
</dbReference>
<evidence type="ECO:0000256" key="8">
    <source>
        <dbReference type="ARBA" id="ARBA00022741"/>
    </source>
</evidence>
<dbReference type="InterPro" id="IPR001054">
    <property type="entry name" value="A/G_cyclase"/>
</dbReference>
<dbReference type="InterPro" id="IPR018297">
    <property type="entry name" value="A/G_cyclase_CS"/>
</dbReference>
<dbReference type="CDD" id="cd06352">
    <property type="entry name" value="PBP1_NPR_GC-like"/>
    <property type="match status" value="1"/>
</dbReference>
<dbReference type="Pfam" id="PF00211">
    <property type="entry name" value="Guanylate_cyc"/>
    <property type="match status" value="1"/>
</dbReference>
<dbReference type="SUPFAM" id="SSF55073">
    <property type="entry name" value="Nucleotide cyclase"/>
    <property type="match status" value="1"/>
</dbReference>
<dbReference type="PROSITE" id="PS50011">
    <property type="entry name" value="PROTEIN_KINASE_DOM"/>
    <property type="match status" value="1"/>
</dbReference>
<keyword evidence="13" id="KW-0325">Glycoprotein</keyword>
<dbReference type="PROSITE" id="PS50125">
    <property type="entry name" value="GUANYLATE_CYCLASE_2"/>
    <property type="match status" value="1"/>
</dbReference>
<evidence type="ECO:0000256" key="17">
    <source>
        <dbReference type="RuleBase" id="RU003431"/>
    </source>
</evidence>
<feature type="chain" id="PRO_5039921971" description="Guanylate cyclase" evidence="19">
    <location>
        <begin position="22"/>
        <end position="1081"/>
    </location>
</feature>
<dbReference type="PROSITE" id="PS00452">
    <property type="entry name" value="GUANYLATE_CYCLASE_1"/>
    <property type="match status" value="1"/>
</dbReference>
<evidence type="ECO:0000256" key="16">
    <source>
        <dbReference type="RuleBase" id="RU000405"/>
    </source>
</evidence>
<dbReference type="InterPro" id="IPR001828">
    <property type="entry name" value="ANF_lig-bd_rcpt"/>
</dbReference>
<dbReference type="Gene3D" id="3.40.50.2300">
    <property type="match status" value="2"/>
</dbReference>
<evidence type="ECO:0000256" key="19">
    <source>
        <dbReference type="SAM" id="SignalP"/>
    </source>
</evidence>
<evidence type="ECO:0000256" key="2">
    <source>
        <dbReference type="ARBA" id="ARBA00004251"/>
    </source>
</evidence>
<feature type="domain" description="Protein kinase" evidence="20">
    <location>
        <begin position="544"/>
        <end position="823"/>
    </location>
</feature>
<dbReference type="InterPro" id="IPR000719">
    <property type="entry name" value="Prot_kinase_dom"/>
</dbReference>
<dbReference type="GO" id="GO:0005886">
    <property type="term" value="C:plasma membrane"/>
    <property type="evidence" value="ECO:0000318"/>
    <property type="project" value="GO_Central"/>
</dbReference>
<evidence type="ECO:0000256" key="9">
    <source>
        <dbReference type="ARBA" id="ARBA00022989"/>
    </source>
</evidence>
<evidence type="ECO:0000256" key="15">
    <source>
        <dbReference type="ARBA" id="ARBA00023293"/>
    </source>
</evidence>
<evidence type="ECO:0000313" key="23">
    <source>
        <dbReference type="RefSeq" id="XP_035670931.1"/>
    </source>
</evidence>
<feature type="domain" description="Guanylate cyclase" evidence="21">
    <location>
        <begin position="893"/>
        <end position="1024"/>
    </location>
</feature>
<dbReference type="InterPro" id="IPR028082">
    <property type="entry name" value="Peripla_BP_I"/>
</dbReference>
<dbReference type="GO" id="GO:0017046">
    <property type="term" value="F:peptide hormone binding"/>
    <property type="evidence" value="ECO:0000318"/>
    <property type="project" value="GO_Central"/>
</dbReference>
<evidence type="ECO:0000259" key="21">
    <source>
        <dbReference type="PROSITE" id="PS50125"/>
    </source>
</evidence>
<keyword evidence="6" id="KW-0812">Transmembrane</keyword>
<dbReference type="Gene3D" id="3.30.70.1230">
    <property type="entry name" value="Nucleotide cyclase"/>
    <property type="match status" value="1"/>
</dbReference>
<evidence type="ECO:0000256" key="13">
    <source>
        <dbReference type="ARBA" id="ARBA00023180"/>
    </source>
</evidence>
<dbReference type="Proteomes" id="UP000001554">
    <property type="component" value="Chromosome 3"/>
</dbReference>
<dbReference type="GO" id="GO:0004383">
    <property type="term" value="F:guanylate cyclase activity"/>
    <property type="evidence" value="ECO:0000318"/>
    <property type="project" value="GO_Central"/>
</dbReference>
<dbReference type="GO" id="GO:0007168">
    <property type="term" value="P:receptor guanylyl cyclase signaling pathway"/>
    <property type="evidence" value="ECO:0000318"/>
    <property type="project" value="GO_Central"/>
</dbReference>
<evidence type="ECO:0000256" key="5">
    <source>
        <dbReference type="ARBA" id="ARBA00022475"/>
    </source>
</evidence>
<dbReference type="AlphaFoldDB" id="A0A9J7KVG3"/>
<gene>
    <name evidence="23" type="primary">LOC118412279</name>
</gene>
<dbReference type="SMART" id="SM00044">
    <property type="entry name" value="CYCc"/>
    <property type="match status" value="1"/>
</dbReference>
<evidence type="ECO:0000256" key="12">
    <source>
        <dbReference type="ARBA" id="ARBA00023170"/>
    </source>
</evidence>
<comment type="subcellular location">
    <subcellularLocation>
        <location evidence="2">Cell membrane</location>
        <topology evidence="2">Single-pass type I membrane protein</topology>
    </subcellularLocation>
    <subcellularLocation>
        <location evidence="3">Photoreceptor outer segment membrane</location>
        <topology evidence="3">Single-pass type I membrane protein</topology>
    </subcellularLocation>
</comment>
<accession>A0A9J7KVG3</accession>
<organism evidence="22 23">
    <name type="scientific">Branchiostoma floridae</name>
    <name type="common">Florida lancelet</name>
    <name type="synonym">Amphioxus</name>
    <dbReference type="NCBI Taxonomy" id="7739"/>
    <lineage>
        <taxon>Eukaryota</taxon>
        <taxon>Metazoa</taxon>
        <taxon>Chordata</taxon>
        <taxon>Cephalochordata</taxon>
        <taxon>Leptocardii</taxon>
        <taxon>Amphioxiformes</taxon>
        <taxon>Branchiostomatidae</taxon>
        <taxon>Branchiostoma</taxon>
    </lineage>
</organism>
<dbReference type="RefSeq" id="XP_035670931.1">
    <property type="nucleotide sequence ID" value="XM_035815038.1"/>
</dbReference>
<evidence type="ECO:0000256" key="14">
    <source>
        <dbReference type="ARBA" id="ARBA00023239"/>
    </source>
</evidence>
<evidence type="ECO:0000259" key="20">
    <source>
        <dbReference type="PROSITE" id="PS50011"/>
    </source>
</evidence>
<dbReference type="SUPFAM" id="SSF53822">
    <property type="entry name" value="Periplasmic binding protein-like I"/>
    <property type="match status" value="1"/>
</dbReference>
<keyword evidence="10" id="KW-0342">GTP-binding</keyword>
<keyword evidence="14 16" id="KW-0456">Lyase</keyword>
<dbReference type="GO" id="GO:0035556">
    <property type="term" value="P:intracellular signal transduction"/>
    <property type="evidence" value="ECO:0007669"/>
    <property type="project" value="InterPro"/>
</dbReference>
<protein>
    <recommendedName>
        <fullName evidence="4 17">Guanylate cyclase</fullName>
        <ecNumber evidence="4 17">4.6.1.2</ecNumber>
    </recommendedName>
</protein>
<dbReference type="CDD" id="cd07302">
    <property type="entry name" value="CHD"/>
    <property type="match status" value="1"/>
</dbReference>
<keyword evidence="12" id="KW-0675">Receptor</keyword>
<evidence type="ECO:0000256" key="6">
    <source>
        <dbReference type="ARBA" id="ARBA00022692"/>
    </source>
</evidence>
<dbReference type="InterPro" id="IPR001245">
    <property type="entry name" value="Ser-Thr/Tyr_kinase_cat_dom"/>
</dbReference>
<dbReference type="GO" id="GO:0004672">
    <property type="term" value="F:protein kinase activity"/>
    <property type="evidence" value="ECO:0007669"/>
    <property type="project" value="InterPro"/>
</dbReference>
<name>A0A9J7KVG3_BRAFL</name>
<evidence type="ECO:0000256" key="10">
    <source>
        <dbReference type="ARBA" id="ARBA00023134"/>
    </source>
</evidence>
<evidence type="ECO:0000256" key="3">
    <source>
        <dbReference type="ARBA" id="ARBA00004451"/>
    </source>
</evidence>
<feature type="coiled-coil region" evidence="18">
    <location>
        <begin position="830"/>
        <end position="861"/>
    </location>
</feature>
<dbReference type="InterPro" id="IPR001170">
    <property type="entry name" value="ANPR/GUC"/>
</dbReference>